<dbReference type="RefSeq" id="WP_330485119.1">
    <property type="nucleotide sequence ID" value="NZ_JAZBJZ010000088.1"/>
</dbReference>
<evidence type="ECO:0000259" key="1">
    <source>
        <dbReference type="Pfam" id="PF12973"/>
    </source>
</evidence>
<dbReference type="Gene3D" id="2.60.120.10">
    <property type="entry name" value="Jelly Rolls"/>
    <property type="match status" value="1"/>
</dbReference>
<sequence length="120" mass="13184">MLNPDRALIFKDLFNIHANHHNLPWQPFREGVDIYRLYGDGTGAGAALLRYQKGASVPTHNHSGFEHIFVLSGEQTDRNGTHLAGTLVINPPDTSHSVSSESGCIVLAIWEKPVVMQADP</sequence>
<proteinExistence type="predicted"/>
<keyword evidence="3" id="KW-1185">Reference proteome</keyword>
<dbReference type="AlphaFoldDB" id="A0AAW9Q3A6"/>
<accession>A0AAW9Q3A6</accession>
<protein>
    <submittedName>
        <fullName evidence="2">Cupin domain-containing protein</fullName>
    </submittedName>
</protein>
<dbReference type="Pfam" id="PF12973">
    <property type="entry name" value="Cupin_7"/>
    <property type="match status" value="1"/>
</dbReference>
<evidence type="ECO:0000313" key="2">
    <source>
        <dbReference type="EMBL" id="MEE3718684.1"/>
    </source>
</evidence>
<dbReference type="InterPro" id="IPR011051">
    <property type="entry name" value="RmlC_Cupin_sf"/>
</dbReference>
<dbReference type="Proteomes" id="UP001333818">
    <property type="component" value="Unassembled WGS sequence"/>
</dbReference>
<gene>
    <name evidence="2" type="ORF">V2H45_18235</name>
</gene>
<organism evidence="2 3">
    <name type="scientific">Tumidithrix elongata BACA0141</name>
    <dbReference type="NCBI Taxonomy" id="2716417"/>
    <lineage>
        <taxon>Bacteria</taxon>
        <taxon>Bacillati</taxon>
        <taxon>Cyanobacteriota</taxon>
        <taxon>Cyanophyceae</taxon>
        <taxon>Pseudanabaenales</taxon>
        <taxon>Pseudanabaenaceae</taxon>
        <taxon>Tumidithrix</taxon>
        <taxon>Tumidithrix elongata</taxon>
    </lineage>
</organism>
<dbReference type="SUPFAM" id="SSF51182">
    <property type="entry name" value="RmlC-like cupins"/>
    <property type="match status" value="1"/>
</dbReference>
<evidence type="ECO:0000313" key="3">
    <source>
        <dbReference type="Proteomes" id="UP001333818"/>
    </source>
</evidence>
<feature type="domain" description="ChrR-like cupin" evidence="1">
    <location>
        <begin position="17"/>
        <end position="107"/>
    </location>
</feature>
<comment type="caution">
    <text evidence="2">The sequence shown here is derived from an EMBL/GenBank/DDBJ whole genome shotgun (WGS) entry which is preliminary data.</text>
</comment>
<name>A0AAW9Q3A6_9CYAN</name>
<reference evidence="2" key="1">
    <citation type="submission" date="2024-01" db="EMBL/GenBank/DDBJ databases">
        <title>Bank of Algae and Cyanobacteria of the Azores (BACA) strain genomes.</title>
        <authorList>
            <person name="Luz R."/>
            <person name="Cordeiro R."/>
            <person name="Fonseca A."/>
            <person name="Goncalves V."/>
        </authorList>
    </citation>
    <scope>NUCLEOTIDE SEQUENCE</scope>
    <source>
        <strain evidence="2">BACA0141</strain>
    </source>
</reference>
<dbReference type="InterPro" id="IPR025979">
    <property type="entry name" value="ChrR-like_cupin_dom"/>
</dbReference>
<dbReference type="InterPro" id="IPR014710">
    <property type="entry name" value="RmlC-like_jellyroll"/>
</dbReference>
<dbReference type="EMBL" id="JAZBJZ010000088">
    <property type="protein sequence ID" value="MEE3718684.1"/>
    <property type="molecule type" value="Genomic_DNA"/>
</dbReference>